<protein>
    <submittedName>
        <fullName evidence="5">GntR family transcriptional regulator</fullName>
    </submittedName>
</protein>
<dbReference type="InterPro" id="IPR008920">
    <property type="entry name" value="TF_FadR/GntR_C"/>
</dbReference>
<evidence type="ECO:0000259" key="4">
    <source>
        <dbReference type="PROSITE" id="PS50949"/>
    </source>
</evidence>
<dbReference type="RefSeq" id="WP_121171398.1">
    <property type="nucleotide sequence ID" value="NZ_RBIN01000002.1"/>
</dbReference>
<dbReference type="SMART" id="SM00345">
    <property type="entry name" value="HTH_GNTR"/>
    <property type="match status" value="1"/>
</dbReference>
<dbReference type="Gene3D" id="1.20.120.530">
    <property type="entry name" value="GntR ligand-binding domain-like"/>
    <property type="match status" value="1"/>
</dbReference>
<dbReference type="AlphaFoldDB" id="A0A420WZI1"/>
<dbReference type="Pfam" id="PF00392">
    <property type="entry name" value="GntR"/>
    <property type="match status" value="1"/>
</dbReference>
<sequence>MPAESASGLYDDLRRDLINGCYAAGEKLAIGALKEHYGVGLSPLRETLNRLAAVGLLEQSHQRGFRVPRLTRAALDDVATLRRQLEGEALEQAIARGDQEWEAELVAALHRLKRHQGDFDSAAHEQWELMHARFHRALVAGCGSPWRLRFLDQLYDQFDRYRRLAPQAERRREWLDDQHAQLVDHALARDAGRARLLLEAHIELSWQVALQSCTE</sequence>
<feature type="domain" description="HTH gntR-type" evidence="4">
    <location>
        <begin position="3"/>
        <end position="70"/>
    </location>
</feature>
<dbReference type="InterPro" id="IPR011711">
    <property type="entry name" value="GntR_C"/>
</dbReference>
<evidence type="ECO:0000256" key="2">
    <source>
        <dbReference type="ARBA" id="ARBA00023125"/>
    </source>
</evidence>
<dbReference type="Proteomes" id="UP000281975">
    <property type="component" value="Unassembled WGS sequence"/>
</dbReference>
<evidence type="ECO:0000313" key="6">
    <source>
        <dbReference type="Proteomes" id="UP000281975"/>
    </source>
</evidence>
<dbReference type="PROSITE" id="PS50949">
    <property type="entry name" value="HTH_GNTR"/>
    <property type="match status" value="1"/>
</dbReference>
<dbReference type="InterPro" id="IPR036390">
    <property type="entry name" value="WH_DNA-bd_sf"/>
</dbReference>
<evidence type="ECO:0000256" key="1">
    <source>
        <dbReference type="ARBA" id="ARBA00023015"/>
    </source>
</evidence>
<evidence type="ECO:0000256" key="3">
    <source>
        <dbReference type="ARBA" id="ARBA00023163"/>
    </source>
</evidence>
<keyword evidence="1" id="KW-0805">Transcription regulation</keyword>
<keyword evidence="2" id="KW-0238">DNA-binding</keyword>
<dbReference type="SMART" id="SM00895">
    <property type="entry name" value="FCD"/>
    <property type="match status" value="1"/>
</dbReference>
<gene>
    <name evidence="5" type="ORF">C7446_0746</name>
</gene>
<dbReference type="InterPro" id="IPR036388">
    <property type="entry name" value="WH-like_DNA-bd_sf"/>
</dbReference>
<dbReference type="Pfam" id="PF07729">
    <property type="entry name" value="FCD"/>
    <property type="match status" value="1"/>
</dbReference>
<evidence type="ECO:0000313" key="5">
    <source>
        <dbReference type="EMBL" id="RKR06751.1"/>
    </source>
</evidence>
<dbReference type="PANTHER" id="PTHR43537:SF20">
    <property type="entry name" value="HTH-TYPE TRANSCRIPTIONAL REPRESSOR GLAR"/>
    <property type="match status" value="1"/>
</dbReference>
<dbReference type="SUPFAM" id="SSF48008">
    <property type="entry name" value="GntR ligand-binding domain-like"/>
    <property type="match status" value="1"/>
</dbReference>
<dbReference type="Gene3D" id="1.10.10.10">
    <property type="entry name" value="Winged helix-like DNA-binding domain superfamily/Winged helix DNA-binding domain"/>
    <property type="match status" value="1"/>
</dbReference>
<dbReference type="GO" id="GO:0003677">
    <property type="term" value="F:DNA binding"/>
    <property type="evidence" value="ECO:0007669"/>
    <property type="project" value="UniProtKB-KW"/>
</dbReference>
<keyword evidence="3" id="KW-0804">Transcription</keyword>
<dbReference type="PANTHER" id="PTHR43537">
    <property type="entry name" value="TRANSCRIPTIONAL REGULATOR, GNTR FAMILY"/>
    <property type="match status" value="1"/>
</dbReference>
<name>A0A420WZI1_9GAMM</name>
<dbReference type="OrthoDB" id="9799812at2"/>
<organism evidence="5 6">
    <name type="scientific">Kushneria sinocarnis</name>
    <dbReference type="NCBI Taxonomy" id="595502"/>
    <lineage>
        <taxon>Bacteria</taxon>
        <taxon>Pseudomonadati</taxon>
        <taxon>Pseudomonadota</taxon>
        <taxon>Gammaproteobacteria</taxon>
        <taxon>Oceanospirillales</taxon>
        <taxon>Halomonadaceae</taxon>
        <taxon>Kushneria</taxon>
    </lineage>
</organism>
<comment type="caution">
    <text evidence="5">The sequence shown here is derived from an EMBL/GenBank/DDBJ whole genome shotgun (WGS) entry which is preliminary data.</text>
</comment>
<dbReference type="InterPro" id="IPR000524">
    <property type="entry name" value="Tscrpt_reg_HTH_GntR"/>
</dbReference>
<keyword evidence="6" id="KW-1185">Reference proteome</keyword>
<dbReference type="EMBL" id="RBIN01000002">
    <property type="protein sequence ID" value="RKR06751.1"/>
    <property type="molecule type" value="Genomic_DNA"/>
</dbReference>
<accession>A0A420WZI1</accession>
<dbReference type="GO" id="GO:0003700">
    <property type="term" value="F:DNA-binding transcription factor activity"/>
    <property type="evidence" value="ECO:0007669"/>
    <property type="project" value="InterPro"/>
</dbReference>
<dbReference type="SUPFAM" id="SSF46785">
    <property type="entry name" value="Winged helix' DNA-binding domain"/>
    <property type="match status" value="1"/>
</dbReference>
<reference evidence="5 6" key="1">
    <citation type="submission" date="2018-10" db="EMBL/GenBank/DDBJ databases">
        <title>Genomic Encyclopedia of Type Strains, Phase IV (KMG-IV): sequencing the most valuable type-strain genomes for metagenomic binning, comparative biology and taxonomic classification.</title>
        <authorList>
            <person name="Goeker M."/>
        </authorList>
    </citation>
    <scope>NUCLEOTIDE SEQUENCE [LARGE SCALE GENOMIC DNA]</scope>
    <source>
        <strain evidence="5 6">DSM 23229</strain>
    </source>
</reference>
<proteinExistence type="predicted"/>